<evidence type="ECO:0000313" key="6">
    <source>
        <dbReference type="Proteomes" id="UP000253144"/>
    </source>
</evidence>
<sequence>MEVKVYGSAHCVTSLKAKQWLEHHQLPYQFVDLEERDLSTEEAEELCSFEEVQAEQLFATWSEAFHNIAIDLSCVEKKQLIFLCTQHTNLLRRPLIIIDEVLFIGYNEQLMEQLILNK</sequence>
<dbReference type="EMBL" id="PJVH01000020">
    <property type="protein sequence ID" value="RXU88579.1"/>
    <property type="molecule type" value="Genomic_DNA"/>
</dbReference>
<dbReference type="Pfam" id="PF03960">
    <property type="entry name" value="ArsC"/>
    <property type="match status" value="1"/>
</dbReference>
<evidence type="ECO:0000313" key="7">
    <source>
        <dbReference type="Proteomes" id="UP000289562"/>
    </source>
</evidence>
<comment type="caution">
    <text evidence="2">The sequence shown here is derived from an EMBL/GenBank/DDBJ whole genome shotgun (WGS) entry which is preliminary data.</text>
</comment>
<dbReference type="Proteomes" id="UP000253144">
    <property type="component" value="Unassembled WGS sequence"/>
</dbReference>
<evidence type="ECO:0000313" key="3">
    <source>
        <dbReference type="EMBL" id="RBS30075.1"/>
    </source>
</evidence>
<dbReference type="SUPFAM" id="SSF52833">
    <property type="entry name" value="Thioredoxin-like"/>
    <property type="match status" value="1"/>
</dbReference>
<comment type="similarity">
    <text evidence="1">Belongs to the ArsC family.</text>
</comment>
<reference evidence="3 6" key="1">
    <citation type="submission" date="2015-06" db="EMBL/GenBank/DDBJ databases">
        <title>The Genome Sequence of Enterococcus faecium 131EA1.</title>
        <authorList>
            <consortium name="The Broad Institute Genomics Platform"/>
            <consortium name="The Broad Institute Genome Sequencing Center for Infectious Disease"/>
            <person name="Earl A.M."/>
            <person name="Van Tyne D."/>
            <person name="Lebreton F."/>
            <person name="Saavedra J.T."/>
            <person name="Gilmore M.S."/>
            <person name="Manson Mcguire A."/>
            <person name="Clock S."/>
            <person name="Crupain M."/>
            <person name="Rangan U."/>
            <person name="Young S."/>
            <person name="Abouelleil A."/>
            <person name="Cao P."/>
            <person name="Chapman S.B."/>
            <person name="Griggs A."/>
            <person name="Priest M."/>
            <person name="Shea T."/>
            <person name="Wortman J."/>
            <person name="Nusbaum C."/>
            <person name="Birren B."/>
        </authorList>
    </citation>
    <scope>NUCLEOTIDE SEQUENCE [LARGE SCALE GENOMIC DNA]</scope>
    <source>
        <strain evidence="3 6">131EA1</strain>
    </source>
</reference>
<organism evidence="2 5">
    <name type="scientific">Enterococcus faecium</name>
    <name type="common">Streptococcus faecium</name>
    <dbReference type="NCBI Taxonomy" id="1352"/>
    <lineage>
        <taxon>Bacteria</taxon>
        <taxon>Bacillati</taxon>
        <taxon>Bacillota</taxon>
        <taxon>Bacilli</taxon>
        <taxon>Lactobacillales</taxon>
        <taxon>Enterococcaceae</taxon>
        <taxon>Enterococcus</taxon>
    </lineage>
</organism>
<name>A0A132P7B0_ENTFC</name>
<dbReference type="PANTHER" id="PTHR30041:SF7">
    <property type="entry name" value="GLOBAL TRANSCRIPTIONAL REGULATOR SPX"/>
    <property type="match status" value="1"/>
</dbReference>
<reference evidence="4 7" key="3">
    <citation type="submission" date="2017-12" db="EMBL/GenBank/DDBJ databases">
        <title>A pool of 800 enterococci isolated from chicken carcass rinse samples from New Zealand.</title>
        <authorList>
            <person name="Zhang J."/>
            <person name="Rogers L."/>
            <person name="Midwinter A."/>
            <person name="French N."/>
        </authorList>
    </citation>
    <scope>NUCLEOTIDE SEQUENCE [LARGE SCALE GENOMIC DNA]</scope>
    <source>
        <strain evidence="4 7">EN697</strain>
    </source>
</reference>
<evidence type="ECO:0000313" key="4">
    <source>
        <dbReference type="EMBL" id="RXU88579.1"/>
    </source>
</evidence>
<dbReference type="PROSITE" id="PS51353">
    <property type="entry name" value="ARSC"/>
    <property type="match status" value="1"/>
</dbReference>
<dbReference type="InterPro" id="IPR036249">
    <property type="entry name" value="Thioredoxin-like_sf"/>
</dbReference>
<reference evidence="2 5" key="2">
    <citation type="submission" date="2016-01" db="EMBL/GenBank/DDBJ databases">
        <title>Molecular Mechanisms for transfer of large genomic segments between Enterococcus faecium strains.</title>
        <authorList>
            <person name="Garcia-Solache M.A."/>
            <person name="Lebreton F."/>
            <person name="Mclaughlin R.E."/>
            <person name="Whiteaker J.D."/>
            <person name="Gilmore M.S."/>
            <person name="Rice L.B."/>
        </authorList>
    </citation>
    <scope>NUCLEOTIDE SEQUENCE [LARGE SCALE GENOMIC DNA]</scope>
    <source>
        <strain evidence="2 5">D344RRF x C68</strain>
    </source>
</reference>
<dbReference type="Proteomes" id="UP000070452">
    <property type="component" value="Unassembled WGS sequence"/>
</dbReference>
<proteinExistence type="inferred from homology"/>
<dbReference type="PANTHER" id="PTHR30041">
    <property type="entry name" value="ARSENATE REDUCTASE"/>
    <property type="match status" value="1"/>
</dbReference>
<evidence type="ECO:0000256" key="1">
    <source>
        <dbReference type="PROSITE-ProRule" id="PRU01282"/>
    </source>
</evidence>
<accession>A0A132P7B0</accession>
<dbReference type="InterPro" id="IPR006660">
    <property type="entry name" value="Arsenate_reductase-like"/>
</dbReference>
<dbReference type="Proteomes" id="UP000289562">
    <property type="component" value="Unassembled WGS sequence"/>
</dbReference>
<dbReference type="EMBL" id="LRHK01000001">
    <property type="protein sequence ID" value="KWX18215.1"/>
    <property type="molecule type" value="Genomic_DNA"/>
</dbReference>
<dbReference type="STRING" id="1352.AL014_09975"/>
<gene>
    <name evidence="2" type="ORF">AWT83_06925</name>
    <name evidence="4" type="ORF">CYQ77_07465</name>
    <name evidence="3" type="ORF">EB12_01824</name>
</gene>
<dbReference type="Gene3D" id="3.40.30.10">
    <property type="entry name" value="Glutaredoxin"/>
    <property type="match status" value="1"/>
</dbReference>
<evidence type="ECO:0000313" key="2">
    <source>
        <dbReference type="EMBL" id="KWX18215.1"/>
    </source>
</evidence>
<dbReference type="RefSeq" id="WP_002297829.1">
    <property type="nucleotide sequence ID" value="NZ_AP019394.1"/>
</dbReference>
<protein>
    <submittedName>
        <fullName evidence="2 3">Transcriptional regulator</fullName>
    </submittedName>
</protein>
<dbReference type="EMBL" id="LEQJ01000011">
    <property type="protein sequence ID" value="RBS30075.1"/>
    <property type="molecule type" value="Genomic_DNA"/>
</dbReference>
<evidence type="ECO:0000313" key="5">
    <source>
        <dbReference type="Proteomes" id="UP000070452"/>
    </source>
</evidence>
<dbReference type="AlphaFoldDB" id="A0A132P7B0"/>
<dbReference type="CDD" id="cd03032">
    <property type="entry name" value="ArsC_Spx"/>
    <property type="match status" value="1"/>
</dbReference>